<dbReference type="PROSITE" id="PS50850">
    <property type="entry name" value="MFS"/>
    <property type="match status" value="1"/>
</dbReference>
<feature type="transmembrane region" description="Helical" evidence="6">
    <location>
        <begin position="386"/>
        <end position="407"/>
    </location>
</feature>
<feature type="transmembrane region" description="Helical" evidence="6">
    <location>
        <begin position="533"/>
        <end position="559"/>
    </location>
</feature>
<keyword evidence="4 6" id="KW-0472">Membrane</keyword>
<dbReference type="InterPro" id="IPR011701">
    <property type="entry name" value="MFS"/>
</dbReference>
<proteinExistence type="predicted"/>
<feature type="region of interest" description="Disordered" evidence="5">
    <location>
        <begin position="468"/>
        <end position="495"/>
    </location>
</feature>
<dbReference type="SUPFAM" id="SSF103473">
    <property type="entry name" value="MFS general substrate transporter"/>
    <property type="match status" value="1"/>
</dbReference>
<feature type="transmembrane region" description="Helical" evidence="6">
    <location>
        <begin position="320"/>
        <end position="344"/>
    </location>
</feature>
<dbReference type="GO" id="GO:0016020">
    <property type="term" value="C:membrane"/>
    <property type="evidence" value="ECO:0007669"/>
    <property type="project" value="UniProtKB-SubCell"/>
</dbReference>
<feature type="transmembrane region" description="Helical" evidence="6">
    <location>
        <begin position="607"/>
        <end position="627"/>
    </location>
</feature>
<feature type="region of interest" description="Disordered" evidence="5">
    <location>
        <begin position="101"/>
        <end position="130"/>
    </location>
</feature>
<organism evidence="8 9">
    <name type="scientific">Pichia kluyveri</name>
    <name type="common">Yeast</name>
    <dbReference type="NCBI Taxonomy" id="36015"/>
    <lineage>
        <taxon>Eukaryota</taxon>
        <taxon>Fungi</taxon>
        <taxon>Dikarya</taxon>
        <taxon>Ascomycota</taxon>
        <taxon>Saccharomycotina</taxon>
        <taxon>Pichiomycetes</taxon>
        <taxon>Pichiales</taxon>
        <taxon>Pichiaceae</taxon>
        <taxon>Pichia</taxon>
    </lineage>
</organism>
<feature type="compositionally biased region" description="Polar residues" evidence="5">
    <location>
        <begin position="107"/>
        <end position="119"/>
    </location>
</feature>
<dbReference type="AlphaFoldDB" id="A0AAV5R707"/>
<evidence type="ECO:0000256" key="1">
    <source>
        <dbReference type="ARBA" id="ARBA00004141"/>
    </source>
</evidence>
<dbReference type="PANTHER" id="PTHR23507">
    <property type="entry name" value="ZGC:174356"/>
    <property type="match status" value="1"/>
</dbReference>
<keyword evidence="3 6" id="KW-1133">Transmembrane helix</keyword>
<dbReference type="InterPro" id="IPR020846">
    <property type="entry name" value="MFS_dom"/>
</dbReference>
<dbReference type="Gene3D" id="1.20.1250.20">
    <property type="entry name" value="MFS general substrate transporter like domains"/>
    <property type="match status" value="1"/>
</dbReference>
<feature type="transmembrane region" description="Helical" evidence="6">
    <location>
        <begin position="704"/>
        <end position="723"/>
    </location>
</feature>
<name>A0AAV5R707_PICKL</name>
<sequence>MTKKNYRRSRKAKAGPVPAEAPLLGSSVDTMHSDLHYGSTPDQRYSHKNSNKNSNNKHSLGGTNHIKVSRGNSYLYATINDDIIEEAALLSSSGGGYDAEIEDDRFNSNSNSSYASQTGDEGDDINSDDELNDNNINFFSNINTSNNITNNDGGSRILSTGNLNKLGVGPLTLNDNGSIFSEESDSALLLEERDTYKFLAWHKRPSVLLLSFVLFLFSFSVGVAMSSELTMILTGVCYVTNGNLDNCSSNEVQQNNAQLQKWINFASSIIKIIVSTKVGKLSDIHGRKIMILFTFFMTALSRLLSVFVLTPKYFTYPGVFAYSILDAMGGSMFVLLGVANSYTIDVIHEKERLKSLGTITGALFLGLSLGPFVSSIVSITFKVRSIYLMMTSFVLIFLSFFFVLFILPESRSVKLRNKSRRFSVRSQRELESNQSWTYKLGLHHYIDSFSSLKLLWVTRPLDFNPTETGSSKAVSMNMPNSSNSQSNNVSSTPKPLAKKRFSLSRTNDNLKSLLESENEPTDQIDMSARINGCLLLAIEILVNFCSVGSTLPVALYLIYQFNMSQSQLGLFVGFAAGFRSFALTVFNPWLQHFLLELFNYDPINVDFIDVTTIMISIVCELVAAFFVSFSTSFFGVIVYVVLASISSIGSPVIHSTLLKYNTNPGKNGEFFGALALIRNILNLIAPLIFLSIYSYGVSISKPYIIFYIIILLFFTAAVLLGNLKFYNHFQ</sequence>
<feature type="transmembrane region" description="Helical" evidence="6">
    <location>
        <begin position="565"/>
        <end position="586"/>
    </location>
</feature>
<dbReference type="GO" id="GO:0022857">
    <property type="term" value="F:transmembrane transporter activity"/>
    <property type="evidence" value="ECO:0007669"/>
    <property type="project" value="InterPro"/>
</dbReference>
<feature type="transmembrane region" description="Helical" evidence="6">
    <location>
        <begin position="356"/>
        <end position="380"/>
    </location>
</feature>
<dbReference type="EMBL" id="BTGB01000005">
    <property type="protein sequence ID" value="GMM47046.1"/>
    <property type="molecule type" value="Genomic_DNA"/>
</dbReference>
<evidence type="ECO:0000256" key="3">
    <source>
        <dbReference type="ARBA" id="ARBA00022989"/>
    </source>
</evidence>
<reference evidence="8 9" key="1">
    <citation type="journal article" date="2023" name="Elife">
        <title>Identification of key yeast species and microbe-microbe interactions impacting larval growth of Drosophila in the wild.</title>
        <authorList>
            <person name="Mure A."/>
            <person name="Sugiura Y."/>
            <person name="Maeda R."/>
            <person name="Honda K."/>
            <person name="Sakurai N."/>
            <person name="Takahashi Y."/>
            <person name="Watada M."/>
            <person name="Katoh T."/>
            <person name="Gotoh A."/>
            <person name="Gotoh Y."/>
            <person name="Taniguchi I."/>
            <person name="Nakamura K."/>
            <person name="Hayashi T."/>
            <person name="Katayama T."/>
            <person name="Uemura T."/>
            <person name="Hattori Y."/>
        </authorList>
    </citation>
    <scope>NUCLEOTIDE SEQUENCE [LARGE SCALE GENOMIC DNA]</scope>
    <source>
        <strain evidence="8 9">PK-24</strain>
    </source>
</reference>
<feature type="compositionally biased region" description="Acidic residues" evidence="5">
    <location>
        <begin position="120"/>
        <end position="130"/>
    </location>
</feature>
<feature type="compositionally biased region" description="Low complexity" evidence="5">
    <location>
        <begin position="474"/>
        <end position="491"/>
    </location>
</feature>
<gene>
    <name evidence="8" type="ORF">DAPK24_036210</name>
</gene>
<evidence type="ECO:0000256" key="2">
    <source>
        <dbReference type="ARBA" id="ARBA00022692"/>
    </source>
</evidence>
<accession>A0AAV5R707</accession>
<feature type="transmembrane region" description="Helical" evidence="6">
    <location>
        <begin position="207"/>
        <end position="225"/>
    </location>
</feature>
<dbReference type="InterPro" id="IPR036259">
    <property type="entry name" value="MFS_trans_sf"/>
</dbReference>
<feature type="compositionally biased region" description="Basic residues" evidence="5">
    <location>
        <begin position="1"/>
        <end position="13"/>
    </location>
</feature>
<comment type="subcellular location">
    <subcellularLocation>
        <location evidence="1">Membrane</location>
        <topology evidence="1">Multi-pass membrane protein</topology>
    </subcellularLocation>
</comment>
<keyword evidence="2 6" id="KW-0812">Transmembrane</keyword>
<evidence type="ECO:0000259" key="7">
    <source>
        <dbReference type="PROSITE" id="PS50850"/>
    </source>
</evidence>
<evidence type="ECO:0000256" key="5">
    <source>
        <dbReference type="SAM" id="MobiDB-lite"/>
    </source>
</evidence>
<feature type="transmembrane region" description="Helical" evidence="6">
    <location>
        <begin position="633"/>
        <end position="658"/>
    </location>
</feature>
<evidence type="ECO:0000313" key="9">
    <source>
        <dbReference type="Proteomes" id="UP001378960"/>
    </source>
</evidence>
<protein>
    <recommendedName>
        <fullName evidence="7">Major facilitator superfamily (MFS) profile domain-containing protein</fullName>
    </recommendedName>
</protein>
<keyword evidence="9" id="KW-1185">Reference proteome</keyword>
<feature type="transmembrane region" description="Helical" evidence="6">
    <location>
        <begin position="291"/>
        <end position="314"/>
    </location>
</feature>
<evidence type="ECO:0000313" key="8">
    <source>
        <dbReference type="EMBL" id="GMM47046.1"/>
    </source>
</evidence>
<dbReference type="PANTHER" id="PTHR23507:SF1">
    <property type="entry name" value="FI18259P1-RELATED"/>
    <property type="match status" value="1"/>
</dbReference>
<comment type="caution">
    <text evidence="8">The sequence shown here is derived from an EMBL/GenBank/DDBJ whole genome shotgun (WGS) entry which is preliminary data.</text>
</comment>
<evidence type="ECO:0000256" key="6">
    <source>
        <dbReference type="SAM" id="Phobius"/>
    </source>
</evidence>
<feature type="transmembrane region" description="Helical" evidence="6">
    <location>
        <begin position="670"/>
        <end position="692"/>
    </location>
</feature>
<dbReference type="Proteomes" id="UP001378960">
    <property type="component" value="Unassembled WGS sequence"/>
</dbReference>
<dbReference type="Pfam" id="PF07690">
    <property type="entry name" value="MFS_1"/>
    <property type="match status" value="1"/>
</dbReference>
<evidence type="ECO:0000256" key="4">
    <source>
        <dbReference type="ARBA" id="ARBA00023136"/>
    </source>
</evidence>
<feature type="region of interest" description="Disordered" evidence="5">
    <location>
        <begin position="1"/>
        <end position="66"/>
    </location>
</feature>
<feature type="domain" description="Major facilitator superfamily (MFS) profile" evidence="7">
    <location>
        <begin position="206"/>
        <end position="730"/>
    </location>
</feature>